<dbReference type="Proteomes" id="UP000431684">
    <property type="component" value="Unassembled WGS sequence"/>
</dbReference>
<feature type="region of interest" description="Disordered" evidence="2">
    <location>
        <begin position="102"/>
        <end position="125"/>
    </location>
</feature>
<dbReference type="AlphaFoldDB" id="A0A6I3XDK7"/>
<evidence type="ECO:0000256" key="2">
    <source>
        <dbReference type="SAM" id="MobiDB-lite"/>
    </source>
</evidence>
<comment type="similarity">
    <text evidence="1">Belongs to the UPF0751 family.</text>
</comment>
<dbReference type="Pfam" id="PF10087">
    <property type="entry name" value="DUF2325"/>
    <property type="match status" value="1"/>
</dbReference>
<sequence length="197" mass="21656">MQVPAEDLDQLLQEHAALLRAYGEVQVRCSRQIQAQAREIERLNGQTVQLRAELVKRTTALAWAREDRAALERAMPGLAKRVTLARNVEALQARVRELMDELERRDRQPAPQRAGTSTAPASPADDFAGLEADLAAADLVICQTGCMSHGAYWRVQDHCKRTGKACVLVENADALHIVRIQRTGEGEGVALVASQQA</sequence>
<dbReference type="EMBL" id="WNWM01000002">
    <property type="protein sequence ID" value="MUI11302.1"/>
    <property type="molecule type" value="Genomic_DNA"/>
</dbReference>
<protein>
    <submittedName>
        <fullName evidence="3">DUF2325 domain-containing protein</fullName>
    </submittedName>
</protein>
<accession>A0A6I3XDK7</accession>
<organism evidence="3 4">
    <name type="scientific">Pseudoduganella dura</name>
    <dbReference type="NCBI Taxonomy" id="321982"/>
    <lineage>
        <taxon>Bacteria</taxon>
        <taxon>Pseudomonadati</taxon>
        <taxon>Pseudomonadota</taxon>
        <taxon>Betaproteobacteria</taxon>
        <taxon>Burkholderiales</taxon>
        <taxon>Oxalobacteraceae</taxon>
        <taxon>Telluria group</taxon>
        <taxon>Pseudoduganella</taxon>
    </lineage>
</organism>
<evidence type="ECO:0000256" key="1">
    <source>
        <dbReference type="ARBA" id="ARBA00007189"/>
    </source>
</evidence>
<gene>
    <name evidence="3" type="ORF">GJV26_02185</name>
</gene>
<dbReference type="OrthoDB" id="5296275at2"/>
<dbReference type="InterPro" id="IPR016772">
    <property type="entry name" value="UCP020408"/>
</dbReference>
<proteinExistence type="inferred from homology"/>
<dbReference type="RefSeq" id="WP_155707273.1">
    <property type="nucleotide sequence ID" value="NZ_BMWU01000056.1"/>
</dbReference>
<evidence type="ECO:0000313" key="3">
    <source>
        <dbReference type="EMBL" id="MUI11302.1"/>
    </source>
</evidence>
<keyword evidence="4" id="KW-1185">Reference proteome</keyword>
<comment type="caution">
    <text evidence="3">The sequence shown here is derived from an EMBL/GenBank/DDBJ whole genome shotgun (WGS) entry which is preliminary data.</text>
</comment>
<evidence type="ECO:0000313" key="4">
    <source>
        <dbReference type="Proteomes" id="UP000431684"/>
    </source>
</evidence>
<name>A0A6I3XDK7_9BURK</name>
<reference evidence="3 4" key="1">
    <citation type="submission" date="2019-11" db="EMBL/GenBank/DDBJ databases">
        <title>Draft Genome Sequences of Six Type Strains of the Genus Massilia.</title>
        <authorList>
            <person name="Miess H."/>
            <person name="Frediansyah A."/>
            <person name="Goeker M."/>
            <person name="Gross H."/>
        </authorList>
    </citation>
    <scope>NUCLEOTIDE SEQUENCE [LARGE SCALE GENOMIC DNA]</scope>
    <source>
        <strain evidence="3 4">DSM 17513</strain>
    </source>
</reference>